<keyword evidence="1" id="KW-1133">Transmembrane helix</keyword>
<keyword evidence="1" id="KW-0812">Transmembrane</keyword>
<evidence type="ECO:0000313" key="3">
    <source>
        <dbReference type="Proteomes" id="UP000534783"/>
    </source>
</evidence>
<keyword evidence="1" id="KW-0472">Membrane</keyword>
<comment type="caution">
    <text evidence="2">The sequence shown here is derived from an EMBL/GenBank/DDBJ whole genome shotgun (WGS) entry which is preliminary data.</text>
</comment>
<dbReference type="EMBL" id="VTOW01000001">
    <property type="protein sequence ID" value="NKE70157.1"/>
    <property type="molecule type" value="Genomic_DNA"/>
</dbReference>
<name>A0A7X6DN36_9BACT</name>
<proteinExistence type="predicted"/>
<keyword evidence="3" id="KW-1185">Reference proteome</keyword>
<dbReference type="RefSeq" id="WP_168058421.1">
    <property type="nucleotide sequence ID" value="NZ_VTOW01000001.1"/>
</dbReference>
<feature type="transmembrane region" description="Helical" evidence="1">
    <location>
        <begin position="56"/>
        <end position="75"/>
    </location>
</feature>
<evidence type="ECO:0000313" key="2">
    <source>
        <dbReference type="EMBL" id="NKE70157.1"/>
    </source>
</evidence>
<evidence type="ECO:0000256" key="1">
    <source>
        <dbReference type="SAM" id="Phobius"/>
    </source>
</evidence>
<reference evidence="2 3" key="1">
    <citation type="journal article" date="2020" name="Nature">
        <title>Bacterial chemolithoautotrophy via manganese oxidation.</title>
        <authorList>
            <person name="Yu H."/>
            <person name="Leadbetter J.R."/>
        </authorList>
    </citation>
    <scope>NUCLEOTIDE SEQUENCE [LARGE SCALE GENOMIC DNA]</scope>
    <source>
        <strain evidence="2 3">Mn-1</strain>
    </source>
</reference>
<organism evidence="2 3">
    <name type="scientific">Candidatus Manganitrophus noduliformans</name>
    <dbReference type="NCBI Taxonomy" id="2606439"/>
    <lineage>
        <taxon>Bacteria</taxon>
        <taxon>Pseudomonadati</taxon>
        <taxon>Nitrospirota</taxon>
        <taxon>Nitrospiria</taxon>
        <taxon>Candidatus Troglogloeales</taxon>
        <taxon>Candidatus Manganitrophaceae</taxon>
        <taxon>Candidatus Manganitrophus</taxon>
    </lineage>
</organism>
<dbReference type="Proteomes" id="UP000534783">
    <property type="component" value="Unassembled WGS sequence"/>
</dbReference>
<sequence>MKTSLFSRKDFQVAFLALLFILAIAPFAMAITAPAAGSFAYDVYDIGVNQMLKGPIGFVAGVVAIIMGAAAAIMGEVMYAIPAILGGGVLLKADALVTSLGALI</sequence>
<dbReference type="AlphaFoldDB" id="A0A7X6DN36"/>
<protein>
    <submittedName>
        <fullName evidence="2">Uncharacterized protein</fullName>
    </submittedName>
</protein>
<gene>
    <name evidence="2" type="ORF">MNODULE_05295</name>
</gene>
<accession>A0A7X6DN36</accession>